<protein>
    <submittedName>
        <fullName evidence="1">Uncharacterized protein</fullName>
    </submittedName>
</protein>
<keyword evidence="2" id="KW-1185">Reference proteome</keyword>
<dbReference type="AlphaFoldDB" id="A0A507D5U3"/>
<gene>
    <name evidence="1" type="ORF">SeMB42_g03635</name>
</gene>
<evidence type="ECO:0000313" key="2">
    <source>
        <dbReference type="Proteomes" id="UP000317494"/>
    </source>
</evidence>
<dbReference type="Proteomes" id="UP000317494">
    <property type="component" value="Unassembled WGS sequence"/>
</dbReference>
<proteinExistence type="predicted"/>
<accession>A0A507D5U3</accession>
<dbReference type="VEuPathDB" id="FungiDB:SeMB42_g03635"/>
<evidence type="ECO:0000313" key="1">
    <source>
        <dbReference type="EMBL" id="TPX46568.1"/>
    </source>
</evidence>
<comment type="caution">
    <text evidence="1">The sequence shown here is derived from an EMBL/GenBank/DDBJ whole genome shotgun (WGS) entry which is preliminary data.</text>
</comment>
<name>A0A507D5U3_9FUNG</name>
<dbReference type="EMBL" id="QEAN01000132">
    <property type="protein sequence ID" value="TPX46568.1"/>
    <property type="molecule type" value="Genomic_DNA"/>
</dbReference>
<sequence length="69" mass="7500">MGTGASCKQAGTCIAKRAPTVWDRDYNAARNILYCFLVGSTTTLNFSRGFLVVSLFLTGVTADHIREDP</sequence>
<organism evidence="1 2">
    <name type="scientific">Synchytrium endobioticum</name>
    <dbReference type="NCBI Taxonomy" id="286115"/>
    <lineage>
        <taxon>Eukaryota</taxon>
        <taxon>Fungi</taxon>
        <taxon>Fungi incertae sedis</taxon>
        <taxon>Chytridiomycota</taxon>
        <taxon>Chytridiomycota incertae sedis</taxon>
        <taxon>Chytridiomycetes</taxon>
        <taxon>Synchytriales</taxon>
        <taxon>Synchytriaceae</taxon>
        <taxon>Synchytrium</taxon>
    </lineage>
</organism>
<reference evidence="1 2" key="1">
    <citation type="journal article" date="2019" name="Sci. Rep.">
        <title>Comparative genomics of chytrid fungi reveal insights into the obligate biotrophic and pathogenic lifestyle of Synchytrium endobioticum.</title>
        <authorList>
            <person name="van de Vossenberg B.T.L.H."/>
            <person name="Warris S."/>
            <person name="Nguyen H.D.T."/>
            <person name="van Gent-Pelzer M.P.E."/>
            <person name="Joly D.L."/>
            <person name="van de Geest H.C."/>
            <person name="Bonants P.J.M."/>
            <person name="Smith D.S."/>
            <person name="Levesque C.A."/>
            <person name="van der Lee T.A.J."/>
        </authorList>
    </citation>
    <scope>NUCLEOTIDE SEQUENCE [LARGE SCALE GENOMIC DNA]</scope>
    <source>
        <strain evidence="1 2">MB42</strain>
    </source>
</reference>